<dbReference type="RefSeq" id="WP_147021934.1">
    <property type="nucleotide sequence ID" value="NZ_BJYU01000063.1"/>
</dbReference>
<dbReference type="EMBL" id="BJYU01000063">
    <property type="protein sequence ID" value="GEO16364.1"/>
    <property type="molecule type" value="Genomic_DNA"/>
</dbReference>
<dbReference type="Proteomes" id="UP000321085">
    <property type="component" value="Unassembled WGS sequence"/>
</dbReference>
<evidence type="ECO:0000313" key="2">
    <source>
        <dbReference type="EMBL" id="GEO16364.1"/>
    </source>
</evidence>
<reference evidence="2 3" key="1">
    <citation type="submission" date="2019-07" db="EMBL/GenBank/DDBJ databases">
        <title>Whole genome shotgun sequence of Microvirga aerophila NBRC 106136.</title>
        <authorList>
            <person name="Hosoyama A."/>
            <person name="Uohara A."/>
            <person name="Ohji S."/>
            <person name="Ichikawa N."/>
        </authorList>
    </citation>
    <scope>NUCLEOTIDE SEQUENCE [LARGE SCALE GENOMIC DNA]</scope>
    <source>
        <strain evidence="2 3">NBRC 106136</strain>
    </source>
</reference>
<protein>
    <submittedName>
        <fullName evidence="2">FMN reductase</fullName>
    </submittedName>
</protein>
<dbReference type="AlphaFoldDB" id="A0A512BWM7"/>
<dbReference type="PANTHER" id="PTHR30543">
    <property type="entry name" value="CHROMATE REDUCTASE"/>
    <property type="match status" value="1"/>
</dbReference>
<accession>A0A512BWM7</accession>
<dbReference type="PANTHER" id="PTHR30543:SF21">
    <property type="entry name" value="NAD(P)H-DEPENDENT FMN REDUCTASE LOT6"/>
    <property type="match status" value="1"/>
</dbReference>
<evidence type="ECO:0000313" key="3">
    <source>
        <dbReference type="Proteomes" id="UP000321085"/>
    </source>
</evidence>
<dbReference type="InterPro" id="IPR005025">
    <property type="entry name" value="FMN_Rdtase-like_dom"/>
</dbReference>
<sequence length="192" mass="21371">MSLLVPVILGSVRSDRQGVKAARFITRHLKGRSCEAPLVDPLELGLPLLDRMYKEYHKGEAPEVLERLAELFRRADAFVVVSGEYNHSIPPALSNTLDHFLEEYFWRPSAIVCYSGGRFGGVRAAMQLRAMLCELGTPSIPSLLPIPEIGTALTADGDAQASWLDKAARRFVDELAWYADALRRQRAEGTPY</sequence>
<dbReference type="InterPro" id="IPR029039">
    <property type="entry name" value="Flavoprotein-like_sf"/>
</dbReference>
<comment type="caution">
    <text evidence="2">The sequence shown here is derived from an EMBL/GenBank/DDBJ whole genome shotgun (WGS) entry which is preliminary data.</text>
</comment>
<proteinExistence type="predicted"/>
<dbReference type="Gene3D" id="3.40.50.360">
    <property type="match status" value="1"/>
</dbReference>
<organism evidence="2 3">
    <name type="scientific">Microvirga aerophila</name>
    <dbReference type="NCBI Taxonomy" id="670291"/>
    <lineage>
        <taxon>Bacteria</taxon>
        <taxon>Pseudomonadati</taxon>
        <taxon>Pseudomonadota</taxon>
        <taxon>Alphaproteobacteria</taxon>
        <taxon>Hyphomicrobiales</taxon>
        <taxon>Methylobacteriaceae</taxon>
        <taxon>Microvirga</taxon>
    </lineage>
</organism>
<dbReference type="Pfam" id="PF03358">
    <property type="entry name" value="FMN_red"/>
    <property type="match status" value="1"/>
</dbReference>
<dbReference type="GO" id="GO:0005829">
    <property type="term" value="C:cytosol"/>
    <property type="evidence" value="ECO:0007669"/>
    <property type="project" value="TreeGrafter"/>
</dbReference>
<feature type="domain" description="NADPH-dependent FMN reductase-like" evidence="1">
    <location>
        <begin position="6"/>
        <end position="144"/>
    </location>
</feature>
<dbReference type="InterPro" id="IPR050712">
    <property type="entry name" value="NAD(P)H-dep_reductase"/>
</dbReference>
<evidence type="ECO:0000259" key="1">
    <source>
        <dbReference type="Pfam" id="PF03358"/>
    </source>
</evidence>
<keyword evidence="3" id="KW-1185">Reference proteome</keyword>
<name>A0A512BWM7_9HYPH</name>
<dbReference type="GO" id="GO:0010181">
    <property type="term" value="F:FMN binding"/>
    <property type="evidence" value="ECO:0007669"/>
    <property type="project" value="TreeGrafter"/>
</dbReference>
<gene>
    <name evidence="2" type="ORF">MAE02_40600</name>
</gene>
<dbReference type="SUPFAM" id="SSF52218">
    <property type="entry name" value="Flavoproteins"/>
    <property type="match status" value="1"/>
</dbReference>
<dbReference type="GO" id="GO:0016491">
    <property type="term" value="F:oxidoreductase activity"/>
    <property type="evidence" value="ECO:0007669"/>
    <property type="project" value="InterPro"/>
</dbReference>